<dbReference type="Proteomes" id="UP001060215">
    <property type="component" value="Chromosome 8"/>
</dbReference>
<sequence>MADVSSSPSSRKEHPPSSRGSIPPEGICSAMGNGAEIRTCTFNDAKPRLKWTQDLHEQFIEARNRLGGAASGIALTDATAVTLSAANCDSKSSCNNVEYGAVRSLKRDKSRWPFAFRFDNLDSLSRAKLHAMTMKLNPLFSVSVSSKGKNIPSFVGRVKVVEEKEYFGGSLIETKKEEFPALKRCSSYNADRTTELEVKEMEGVKAKCIPRKPKTSQSSTRKEGNLAKAVYEYGKGNYKEALELLGPDFEANNFKTIVASDEQLDVFNEVCLTMMDAVSRPACFDSIQKSRFLLSLALFYGIVAALAQLSMGSQPASSLGLGSILLDCYAQLWTAVLICLDCHIVL</sequence>
<gene>
    <name evidence="1" type="ORF">LOK49_LG09G00810</name>
</gene>
<protein>
    <submittedName>
        <fullName evidence="1">Myb-related protein 2</fullName>
    </submittedName>
</protein>
<keyword evidence="2" id="KW-1185">Reference proteome</keyword>
<proteinExistence type="predicted"/>
<evidence type="ECO:0000313" key="2">
    <source>
        <dbReference type="Proteomes" id="UP001060215"/>
    </source>
</evidence>
<organism evidence="1 2">
    <name type="scientific">Camellia lanceoleosa</name>
    <dbReference type="NCBI Taxonomy" id="1840588"/>
    <lineage>
        <taxon>Eukaryota</taxon>
        <taxon>Viridiplantae</taxon>
        <taxon>Streptophyta</taxon>
        <taxon>Embryophyta</taxon>
        <taxon>Tracheophyta</taxon>
        <taxon>Spermatophyta</taxon>
        <taxon>Magnoliopsida</taxon>
        <taxon>eudicotyledons</taxon>
        <taxon>Gunneridae</taxon>
        <taxon>Pentapetalae</taxon>
        <taxon>asterids</taxon>
        <taxon>Ericales</taxon>
        <taxon>Theaceae</taxon>
        <taxon>Camellia</taxon>
    </lineage>
</organism>
<comment type="caution">
    <text evidence="1">The sequence shown here is derived from an EMBL/GenBank/DDBJ whole genome shotgun (WGS) entry which is preliminary data.</text>
</comment>
<evidence type="ECO:0000313" key="1">
    <source>
        <dbReference type="EMBL" id="KAI7999266.1"/>
    </source>
</evidence>
<dbReference type="EMBL" id="CM045765">
    <property type="protein sequence ID" value="KAI7999266.1"/>
    <property type="molecule type" value="Genomic_DNA"/>
</dbReference>
<name>A0ACC0GDQ5_9ERIC</name>
<reference evidence="1 2" key="1">
    <citation type="journal article" date="2022" name="Plant J.">
        <title>Chromosome-level genome of Camellia lanceoleosa provides a valuable resource for understanding genome evolution and self-incompatibility.</title>
        <authorList>
            <person name="Gong W."/>
            <person name="Xiao S."/>
            <person name="Wang L."/>
            <person name="Liao Z."/>
            <person name="Chang Y."/>
            <person name="Mo W."/>
            <person name="Hu G."/>
            <person name="Li W."/>
            <person name="Zhao G."/>
            <person name="Zhu H."/>
            <person name="Hu X."/>
            <person name="Ji K."/>
            <person name="Xiang X."/>
            <person name="Song Q."/>
            <person name="Yuan D."/>
            <person name="Jin S."/>
            <person name="Zhang L."/>
        </authorList>
    </citation>
    <scope>NUCLEOTIDE SEQUENCE [LARGE SCALE GENOMIC DNA]</scope>
    <source>
        <strain evidence="1">SQ_2022a</strain>
    </source>
</reference>
<accession>A0ACC0GDQ5</accession>